<dbReference type="InterPro" id="IPR002225">
    <property type="entry name" value="3Beta_OHSteriod_DH/Estase"/>
</dbReference>
<dbReference type="Pfam" id="PF01073">
    <property type="entry name" value="3Beta_HSD"/>
    <property type="match status" value="1"/>
</dbReference>
<comment type="caution">
    <text evidence="4">The sequence shown here is derived from an EMBL/GenBank/DDBJ whole genome shotgun (WGS) entry which is preliminary data.</text>
</comment>
<evidence type="ECO:0000313" key="5">
    <source>
        <dbReference type="Proteomes" id="UP001597414"/>
    </source>
</evidence>
<evidence type="ECO:0000256" key="2">
    <source>
        <dbReference type="ARBA" id="ARBA00023002"/>
    </source>
</evidence>
<feature type="domain" description="3-beta hydroxysteroid dehydrogenase/isomerase" evidence="3">
    <location>
        <begin position="4"/>
        <end position="253"/>
    </location>
</feature>
<dbReference type="InterPro" id="IPR050177">
    <property type="entry name" value="Lipid_A_modif_metabolic_enz"/>
</dbReference>
<gene>
    <name evidence="4" type="ORF">ACFSKV_09105</name>
</gene>
<accession>A0ABW5B9T8</accession>
<dbReference type="RefSeq" id="WP_380801646.1">
    <property type="nucleotide sequence ID" value="NZ_JBHUIV010000014.1"/>
</dbReference>
<sequence>MKILVTGGGGFLGFAIVRLLKTQGHEVVSFSRHNYPYLDELEVIQFQGNLLDFKALKKAVEGCEVVFHVAAKLGMWGKYIDFFETNVLGTENVIQACKEEGVRFLVFTSSPSVVFDGKDSEGEDESLPYPKKYNAFYPQTKAMAEKLVISANNSSLKTVCLRPHLIWGPGDTQLLPSLIEKAKQGKLRIVGDGRNKVDCIYVENAAMAHTKVLDQMIKNPSKVEGKAYFISQGNPIPMAELIQKLLATAGISPVKKYLSPLIAKFLGRVLETSSRFLGIPSEPMVTLFLAQQLSSAHWFDISASKRDFGYEPEISIEEGMKHLTNWLSSIKDIK</sequence>
<name>A0ABW5B9T8_9BACT</name>
<evidence type="ECO:0000256" key="1">
    <source>
        <dbReference type="ARBA" id="ARBA00009219"/>
    </source>
</evidence>
<dbReference type="EMBL" id="JBHUIV010000014">
    <property type="protein sequence ID" value="MFD2201723.1"/>
    <property type="molecule type" value="Genomic_DNA"/>
</dbReference>
<evidence type="ECO:0000313" key="4">
    <source>
        <dbReference type="EMBL" id="MFD2201723.1"/>
    </source>
</evidence>
<comment type="similarity">
    <text evidence="1">Belongs to the 3-beta-HSD family.</text>
</comment>
<protein>
    <submittedName>
        <fullName evidence="4">NAD-dependent epimerase/dehydratase family protein</fullName>
    </submittedName>
</protein>
<dbReference type="PANTHER" id="PTHR43245:SF51">
    <property type="entry name" value="SHORT CHAIN DEHYDROGENASE_REDUCTASE FAMILY 42E, MEMBER 2"/>
    <property type="match status" value="1"/>
</dbReference>
<organism evidence="4 5">
    <name type="scientific">Shivajiella indica</name>
    <dbReference type="NCBI Taxonomy" id="872115"/>
    <lineage>
        <taxon>Bacteria</taxon>
        <taxon>Pseudomonadati</taxon>
        <taxon>Bacteroidota</taxon>
        <taxon>Cytophagia</taxon>
        <taxon>Cytophagales</taxon>
        <taxon>Cyclobacteriaceae</taxon>
        <taxon>Shivajiella</taxon>
    </lineage>
</organism>
<dbReference type="InterPro" id="IPR036291">
    <property type="entry name" value="NAD(P)-bd_dom_sf"/>
</dbReference>
<proteinExistence type="inferred from homology"/>
<dbReference type="SUPFAM" id="SSF51735">
    <property type="entry name" value="NAD(P)-binding Rossmann-fold domains"/>
    <property type="match status" value="1"/>
</dbReference>
<dbReference type="Gene3D" id="3.40.50.720">
    <property type="entry name" value="NAD(P)-binding Rossmann-like Domain"/>
    <property type="match status" value="1"/>
</dbReference>
<keyword evidence="2" id="KW-0560">Oxidoreductase</keyword>
<keyword evidence="5" id="KW-1185">Reference proteome</keyword>
<evidence type="ECO:0000259" key="3">
    <source>
        <dbReference type="Pfam" id="PF01073"/>
    </source>
</evidence>
<dbReference type="PANTHER" id="PTHR43245">
    <property type="entry name" value="BIFUNCTIONAL POLYMYXIN RESISTANCE PROTEIN ARNA"/>
    <property type="match status" value="1"/>
</dbReference>
<reference evidence="5" key="1">
    <citation type="journal article" date="2019" name="Int. J. Syst. Evol. Microbiol.">
        <title>The Global Catalogue of Microorganisms (GCM) 10K type strain sequencing project: providing services to taxonomists for standard genome sequencing and annotation.</title>
        <authorList>
            <consortium name="The Broad Institute Genomics Platform"/>
            <consortium name="The Broad Institute Genome Sequencing Center for Infectious Disease"/>
            <person name="Wu L."/>
            <person name="Ma J."/>
        </authorList>
    </citation>
    <scope>NUCLEOTIDE SEQUENCE [LARGE SCALE GENOMIC DNA]</scope>
    <source>
        <strain evidence="5">KCTC 19812</strain>
    </source>
</reference>
<dbReference type="Proteomes" id="UP001597414">
    <property type="component" value="Unassembled WGS sequence"/>
</dbReference>